<evidence type="ECO:0000313" key="1">
    <source>
        <dbReference type="EMBL" id="KAI3691776.1"/>
    </source>
</evidence>
<dbReference type="Proteomes" id="UP001055879">
    <property type="component" value="Linkage Group LG11"/>
</dbReference>
<comment type="caution">
    <text evidence="1">The sequence shown here is derived from an EMBL/GenBank/DDBJ whole genome shotgun (WGS) entry which is preliminary data.</text>
</comment>
<proteinExistence type="predicted"/>
<reference evidence="2" key="1">
    <citation type="journal article" date="2022" name="Mol. Ecol. Resour.">
        <title>The genomes of chicory, endive, great burdock and yacon provide insights into Asteraceae palaeo-polyploidization history and plant inulin production.</title>
        <authorList>
            <person name="Fan W."/>
            <person name="Wang S."/>
            <person name="Wang H."/>
            <person name="Wang A."/>
            <person name="Jiang F."/>
            <person name="Liu H."/>
            <person name="Zhao H."/>
            <person name="Xu D."/>
            <person name="Zhang Y."/>
        </authorList>
    </citation>
    <scope>NUCLEOTIDE SEQUENCE [LARGE SCALE GENOMIC DNA]</scope>
    <source>
        <strain evidence="2">cv. Niubang</strain>
    </source>
</reference>
<sequence>MAKVYPRAPSSSSSSSSFMSSKQECFTIWMKSLVYNSHGCTAYNSNGEIIYRVDNYDKKCSSQVFLMDVRGNVLFAIQKKKLRVFGCWDGYKWDFSKKQRWFRVTRRHDRNVRVDLGIDRGGYKIVKNGGKLGFKIVNLDRDGALVAEIKRKQTSSGIDLGNDVFTLTVEPDIDQSLIMAIVMVHGLIHRQL</sequence>
<gene>
    <name evidence="1" type="ORF">L6452_31578</name>
</gene>
<accession>A0ACB8Z256</accession>
<keyword evidence="2" id="KW-1185">Reference proteome</keyword>
<reference evidence="1 2" key="2">
    <citation type="journal article" date="2022" name="Mol. Ecol. Resour.">
        <title>The genomes of chicory, endive, great burdock and yacon provide insights into Asteraceae paleo-polyploidization history and plant inulin production.</title>
        <authorList>
            <person name="Fan W."/>
            <person name="Wang S."/>
            <person name="Wang H."/>
            <person name="Wang A."/>
            <person name="Jiang F."/>
            <person name="Liu H."/>
            <person name="Zhao H."/>
            <person name="Xu D."/>
            <person name="Zhang Y."/>
        </authorList>
    </citation>
    <scope>NUCLEOTIDE SEQUENCE [LARGE SCALE GENOMIC DNA]</scope>
    <source>
        <strain evidence="2">cv. Niubang</strain>
    </source>
</reference>
<evidence type="ECO:0000313" key="2">
    <source>
        <dbReference type="Proteomes" id="UP001055879"/>
    </source>
</evidence>
<protein>
    <submittedName>
        <fullName evidence="1">Uncharacterized protein</fullName>
    </submittedName>
</protein>
<name>A0ACB8Z256_ARCLA</name>
<dbReference type="EMBL" id="CM042057">
    <property type="protein sequence ID" value="KAI3691776.1"/>
    <property type="molecule type" value="Genomic_DNA"/>
</dbReference>
<organism evidence="1 2">
    <name type="scientific">Arctium lappa</name>
    <name type="common">Greater burdock</name>
    <name type="synonym">Lappa major</name>
    <dbReference type="NCBI Taxonomy" id="4217"/>
    <lineage>
        <taxon>Eukaryota</taxon>
        <taxon>Viridiplantae</taxon>
        <taxon>Streptophyta</taxon>
        <taxon>Embryophyta</taxon>
        <taxon>Tracheophyta</taxon>
        <taxon>Spermatophyta</taxon>
        <taxon>Magnoliopsida</taxon>
        <taxon>eudicotyledons</taxon>
        <taxon>Gunneridae</taxon>
        <taxon>Pentapetalae</taxon>
        <taxon>asterids</taxon>
        <taxon>campanulids</taxon>
        <taxon>Asterales</taxon>
        <taxon>Asteraceae</taxon>
        <taxon>Carduoideae</taxon>
        <taxon>Cardueae</taxon>
        <taxon>Arctiinae</taxon>
        <taxon>Arctium</taxon>
    </lineage>
</organism>